<geneLocation type="plasmid" evidence="7">
    <name>pp97_c</name>
</geneLocation>
<dbReference type="Proteomes" id="UP000183859">
    <property type="component" value="Plasmid pP97_c"/>
</dbReference>
<evidence type="ECO:0000313" key="6">
    <source>
        <dbReference type="EMBL" id="APG49261.1"/>
    </source>
</evidence>
<evidence type="ECO:0000256" key="2">
    <source>
        <dbReference type="ARBA" id="ARBA00022801"/>
    </source>
</evidence>
<comment type="similarity">
    <text evidence="4">Belongs to the cyclic nucleotide phosphodiesterase class-III family.</text>
</comment>
<dbReference type="OrthoDB" id="651281at2"/>
<dbReference type="Gene3D" id="3.60.21.10">
    <property type="match status" value="1"/>
</dbReference>
<gene>
    <name evidence="6" type="ORF">PhaeoP97_03911</name>
</gene>
<evidence type="ECO:0000313" key="7">
    <source>
        <dbReference type="Proteomes" id="UP000183859"/>
    </source>
</evidence>
<evidence type="ECO:0000256" key="3">
    <source>
        <dbReference type="ARBA" id="ARBA00023004"/>
    </source>
</evidence>
<dbReference type="AlphaFoldDB" id="A0A1L3IB12"/>
<proteinExistence type="inferred from homology"/>
<keyword evidence="2" id="KW-0378">Hydrolase</keyword>
<name>A0A1L3IB12_9RHOB</name>
<keyword evidence="3" id="KW-0408">Iron</keyword>
<dbReference type="PANTHER" id="PTHR42988">
    <property type="entry name" value="PHOSPHOHYDROLASE"/>
    <property type="match status" value="1"/>
</dbReference>
<evidence type="ECO:0000259" key="5">
    <source>
        <dbReference type="Pfam" id="PF00149"/>
    </source>
</evidence>
<organism evidence="6 7">
    <name type="scientific">Phaeobacter porticola</name>
    <dbReference type="NCBI Taxonomy" id="1844006"/>
    <lineage>
        <taxon>Bacteria</taxon>
        <taxon>Pseudomonadati</taxon>
        <taxon>Pseudomonadota</taxon>
        <taxon>Alphaproteobacteria</taxon>
        <taxon>Rhodobacterales</taxon>
        <taxon>Roseobacteraceae</taxon>
        <taxon>Phaeobacter</taxon>
    </lineage>
</organism>
<dbReference type="InterPro" id="IPR004843">
    <property type="entry name" value="Calcineurin-like_PHP"/>
</dbReference>
<keyword evidence="7" id="KW-1185">Reference proteome</keyword>
<dbReference type="PANTHER" id="PTHR42988:SF2">
    <property type="entry name" value="CYCLIC NUCLEOTIDE PHOSPHODIESTERASE CBUA0032-RELATED"/>
    <property type="match status" value="1"/>
</dbReference>
<dbReference type="InterPro" id="IPR050884">
    <property type="entry name" value="CNP_phosphodiesterase-III"/>
</dbReference>
<reference evidence="7" key="1">
    <citation type="submission" date="2016-07" db="EMBL/GenBank/DDBJ databases">
        <title>Phaeobacter portensis sp. nov., a tropodithietic acid producing bacterium isolated from a German harbor.</title>
        <authorList>
            <person name="Freese H.M."/>
            <person name="Bunk B."/>
            <person name="Breider S."/>
            <person name="Brinkhoff T."/>
        </authorList>
    </citation>
    <scope>NUCLEOTIDE SEQUENCE [LARGE SCALE GENOMIC DNA]</scope>
    <source>
        <strain evidence="7">P97</strain>
        <plasmid evidence="7">pp97_c</plasmid>
    </source>
</reference>
<dbReference type="EMBL" id="CP016367">
    <property type="protein sequence ID" value="APG49261.1"/>
    <property type="molecule type" value="Genomic_DNA"/>
</dbReference>
<evidence type="ECO:0000256" key="4">
    <source>
        <dbReference type="ARBA" id="ARBA00025742"/>
    </source>
</evidence>
<keyword evidence="6" id="KW-0614">Plasmid</keyword>
<dbReference type="InterPro" id="IPR029052">
    <property type="entry name" value="Metallo-depent_PP-like"/>
</dbReference>
<protein>
    <submittedName>
        <fullName evidence="6">Phosphoesterase-like protein</fullName>
    </submittedName>
</protein>
<dbReference type="GO" id="GO:0016787">
    <property type="term" value="F:hydrolase activity"/>
    <property type="evidence" value="ECO:0007669"/>
    <property type="project" value="UniProtKB-KW"/>
</dbReference>
<dbReference type="KEGG" id="php:PhaeoP97_03911"/>
<dbReference type="SUPFAM" id="SSF56300">
    <property type="entry name" value="Metallo-dependent phosphatases"/>
    <property type="match status" value="1"/>
</dbReference>
<accession>A0A1L3IB12</accession>
<keyword evidence="1" id="KW-0479">Metal-binding</keyword>
<evidence type="ECO:0000256" key="1">
    <source>
        <dbReference type="ARBA" id="ARBA00022723"/>
    </source>
</evidence>
<dbReference type="Pfam" id="PF00149">
    <property type="entry name" value="Metallophos"/>
    <property type="match status" value="1"/>
</dbReference>
<dbReference type="GO" id="GO:0046872">
    <property type="term" value="F:metal ion binding"/>
    <property type="evidence" value="ECO:0007669"/>
    <property type="project" value="UniProtKB-KW"/>
</dbReference>
<feature type="domain" description="Calcineurin-like phosphoesterase" evidence="5">
    <location>
        <begin position="13"/>
        <end position="208"/>
    </location>
</feature>
<dbReference type="RefSeq" id="WP_072506860.1">
    <property type="nucleotide sequence ID" value="NZ_CP016367.1"/>
</dbReference>
<sequence length="289" mass="31421">MKTSENAKNARLLKIVVMNDLHLVAPGTAAPRMDTTARFEAALRNASERHGDADLCVFAGDITDQAEPDAYQMFDRMRAGFPVPQCVTLGNHDDRNVYLSCSQDAETDSNGHVQWRRDIKGHCVLVLDSSEPGEERGGFPPLKLAWVASQLADARRLGLKAIVILHHNPAALQMPVDTYRLAAPGELLAVLKDSGADILQVVAGHCHISSAGSWGGLPCATLAGNHHRVEPFLRGRNGRQECYEGPAQYGVIVSNGSDCAVHFESYVGEAEPMDGALFPKKVDQRFEEL</sequence>